<dbReference type="Proteomes" id="UP000079169">
    <property type="component" value="Unplaced"/>
</dbReference>
<dbReference type="STRING" id="121845.A0A1S3D6S3"/>
<dbReference type="RefSeq" id="XP_008474696.1">
    <property type="nucleotide sequence ID" value="XM_008476474.3"/>
</dbReference>
<reference evidence="6" key="1">
    <citation type="submission" date="2025-08" db="UniProtKB">
        <authorList>
            <consortium name="RefSeq"/>
        </authorList>
    </citation>
    <scope>IDENTIFICATION</scope>
</reference>
<dbReference type="AlphaFoldDB" id="A0A1S3D6S3"/>
<dbReference type="InterPro" id="IPR046349">
    <property type="entry name" value="C1-like_sf"/>
</dbReference>
<dbReference type="Pfam" id="PF00130">
    <property type="entry name" value="C1_1"/>
    <property type="match status" value="1"/>
</dbReference>
<feature type="non-terminal residue" evidence="6">
    <location>
        <position position="362"/>
    </location>
</feature>
<dbReference type="PANTHER" id="PTHR46421:SF1">
    <property type="entry name" value="PROGRAMMED CELL DEATH PROTEIN 2-LIKE"/>
    <property type="match status" value="1"/>
</dbReference>
<dbReference type="PROSITE" id="PS50081">
    <property type="entry name" value="ZF_DAG_PE_2"/>
    <property type="match status" value="1"/>
</dbReference>
<feature type="region of interest" description="Disordered" evidence="3">
    <location>
        <begin position="310"/>
        <end position="331"/>
    </location>
</feature>
<dbReference type="GO" id="GO:0046872">
    <property type="term" value="F:metal ion binding"/>
    <property type="evidence" value="ECO:0007669"/>
    <property type="project" value="UniProtKB-KW"/>
</dbReference>
<evidence type="ECO:0000256" key="3">
    <source>
        <dbReference type="SAM" id="MobiDB-lite"/>
    </source>
</evidence>
<evidence type="ECO:0000259" key="4">
    <source>
        <dbReference type="PROSITE" id="PS50081"/>
    </source>
</evidence>
<keyword evidence="2" id="KW-0862">Zinc</keyword>
<name>A0A1S3D6S3_DIACI</name>
<accession>A0A1S3D6S3</accession>
<dbReference type="PaxDb" id="121845-A0A1S3D6S3"/>
<evidence type="ECO:0000313" key="5">
    <source>
        <dbReference type="Proteomes" id="UP000079169"/>
    </source>
</evidence>
<evidence type="ECO:0000256" key="1">
    <source>
        <dbReference type="ARBA" id="ARBA00022723"/>
    </source>
</evidence>
<dbReference type="SUPFAM" id="SSF57889">
    <property type="entry name" value="Cysteine-rich domain"/>
    <property type="match status" value="1"/>
</dbReference>
<dbReference type="KEGG" id="dci:103511737"/>
<dbReference type="GO" id="GO:0006915">
    <property type="term" value="P:apoptotic process"/>
    <property type="evidence" value="ECO:0007669"/>
    <property type="project" value="TreeGrafter"/>
</dbReference>
<proteinExistence type="predicted"/>
<dbReference type="PANTHER" id="PTHR46421">
    <property type="entry name" value="PROGRAMMED CELL DEATH PROTEIN 2-LIKE"/>
    <property type="match status" value="1"/>
</dbReference>
<evidence type="ECO:0000313" key="6">
    <source>
        <dbReference type="RefSeq" id="XP_008474696.1"/>
    </source>
</evidence>
<keyword evidence="1" id="KW-0479">Metal-binding</keyword>
<sequence>MASKTPIVYLGFIDEQIRESGSSSVDFTANKIGGKPVWTTDINNSTPSCKICGIRLVLVVQLYAPLENSPYHRSLFVFACINSNCWNQNKSWVCIRCQVIDPTYTVNNPTQQSKVAVNQNLSQWCGNADDWGSDSEADDENGNIETGMDNLTVSGEDSNLGNGASSMGATGFVTTPVATAEIEGGEGDVVEIESPIGTQVNVMSLLHASMPVPQGSPGVCCREEIRNCARRMRKVSGTRVSCTPVQCSYRVLRKLDALSSSDAQLVRNHVEKCALGIVLCKPGHYHVRIRFRDYLVRYCGHTVKIWRERPRGGGSGNMSPPSPPATATHGHTFSKKTFHKPTYCHHCTDMLWGLIQQGYICE</sequence>
<keyword evidence="5" id="KW-1185">Reference proteome</keyword>
<evidence type="ECO:0000256" key="2">
    <source>
        <dbReference type="ARBA" id="ARBA00022833"/>
    </source>
</evidence>
<feature type="domain" description="Phorbol-ester/DAG-type" evidence="4">
    <location>
        <begin position="330"/>
        <end position="362"/>
    </location>
</feature>
<gene>
    <name evidence="6" type="primary">LOC103511737</name>
</gene>
<dbReference type="PRINTS" id="PR00008">
    <property type="entry name" value="DAGPEDOMAIN"/>
</dbReference>
<dbReference type="Gene3D" id="3.30.60.20">
    <property type="match status" value="1"/>
</dbReference>
<dbReference type="InterPro" id="IPR002219">
    <property type="entry name" value="PKC_DAG/PE"/>
</dbReference>
<organism evidence="5 6">
    <name type="scientific">Diaphorina citri</name>
    <name type="common">Asian citrus psyllid</name>
    <dbReference type="NCBI Taxonomy" id="121845"/>
    <lineage>
        <taxon>Eukaryota</taxon>
        <taxon>Metazoa</taxon>
        <taxon>Ecdysozoa</taxon>
        <taxon>Arthropoda</taxon>
        <taxon>Hexapoda</taxon>
        <taxon>Insecta</taxon>
        <taxon>Pterygota</taxon>
        <taxon>Neoptera</taxon>
        <taxon>Paraneoptera</taxon>
        <taxon>Hemiptera</taxon>
        <taxon>Sternorrhyncha</taxon>
        <taxon>Psylloidea</taxon>
        <taxon>Psyllidae</taxon>
        <taxon>Diaphorininae</taxon>
        <taxon>Diaphorina</taxon>
    </lineage>
</organism>
<dbReference type="InterPro" id="IPR020454">
    <property type="entry name" value="DAG/PE-bd"/>
</dbReference>
<dbReference type="GeneID" id="103511737"/>
<protein>
    <submittedName>
        <fullName evidence="6">Uncharacterized protein LOC103511737</fullName>
    </submittedName>
</protein>
<dbReference type="InterPro" id="IPR052815">
    <property type="entry name" value="PDCD2-like_regulator"/>
</dbReference>